<evidence type="ECO:0000256" key="10">
    <source>
        <dbReference type="ARBA" id="ARBA00022618"/>
    </source>
</evidence>
<evidence type="ECO:0000256" key="5">
    <source>
        <dbReference type="ARBA" id="ARBA00006717"/>
    </source>
</evidence>
<dbReference type="NCBIfam" id="NF010713">
    <property type="entry name" value="PRK14115.1"/>
    <property type="match status" value="1"/>
</dbReference>
<dbReference type="GO" id="GO:0004619">
    <property type="term" value="F:phosphoglycerate mutase activity"/>
    <property type="evidence" value="ECO:0007669"/>
    <property type="project" value="UniProtKB-EC"/>
</dbReference>
<dbReference type="GO" id="GO:0006096">
    <property type="term" value="P:glycolytic process"/>
    <property type="evidence" value="ECO:0007669"/>
    <property type="project" value="UniProtKB-KW"/>
</dbReference>
<evidence type="ECO:0000256" key="23">
    <source>
        <dbReference type="PIRSR" id="PIRSR613078-1"/>
    </source>
</evidence>
<keyword evidence="8" id="KW-0698">rRNA processing</keyword>
<dbReference type="EC" id="5.4.2.11" evidence="26"/>
<keyword evidence="17 26" id="KW-0413">Isomerase</keyword>
<dbReference type="Pfam" id="PF00581">
    <property type="entry name" value="Rhodanese"/>
    <property type="match status" value="1"/>
</dbReference>
<evidence type="ECO:0000256" key="14">
    <source>
        <dbReference type="ARBA" id="ARBA00022884"/>
    </source>
</evidence>
<dbReference type="PANTHER" id="PTHR11931">
    <property type="entry name" value="PHOSPHOGLYCERATE MUTASE"/>
    <property type="match status" value="1"/>
</dbReference>
<protein>
    <recommendedName>
        <fullName evidence="26">Phosphoglycerate mutase</fullName>
        <ecNumber evidence="26">5.4.2.11</ecNumber>
        <ecNumber evidence="26">5.4.2.4</ecNumber>
    </recommendedName>
</protein>
<dbReference type="EMBL" id="SRMA01026244">
    <property type="protein sequence ID" value="TRY86076.1"/>
    <property type="molecule type" value="Genomic_DNA"/>
</dbReference>
<evidence type="ECO:0000256" key="8">
    <source>
        <dbReference type="ARBA" id="ARBA00022552"/>
    </source>
</evidence>
<keyword evidence="11" id="KW-0498">Mitosis</keyword>
<feature type="binding site" evidence="24">
    <location>
        <begin position="509"/>
        <end position="510"/>
    </location>
    <ligand>
        <name>substrate</name>
    </ligand>
</feature>
<evidence type="ECO:0000256" key="22">
    <source>
        <dbReference type="ARBA" id="ARBA00063615"/>
    </source>
</evidence>
<evidence type="ECO:0000256" key="18">
    <source>
        <dbReference type="ARBA" id="ARBA00023242"/>
    </source>
</evidence>
<dbReference type="EC" id="5.4.2.4" evidence="26"/>
<dbReference type="SUPFAM" id="SSF110324">
    <property type="entry name" value="Ribosomal L27 protein-like"/>
    <property type="match status" value="1"/>
</dbReference>
<dbReference type="NCBIfam" id="TIGR01258">
    <property type="entry name" value="pgm_1"/>
    <property type="match status" value="1"/>
</dbReference>
<evidence type="ECO:0000259" key="28">
    <source>
        <dbReference type="PROSITE" id="PS50206"/>
    </source>
</evidence>
<keyword evidence="10" id="KW-0132">Cell division</keyword>
<dbReference type="HAMAP" id="MF_01039">
    <property type="entry name" value="PGAM_GpmA"/>
    <property type="match status" value="1"/>
</dbReference>
<dbReference type="Gene3D" id="2.40.50.140">
    <property type="entry name" value="Nucleic acid-binding proteins"/>
    <property type="match status" value="1"/>
</dbReference>
<dbReference type="Gene3D" id="2.40.50.100">
    <property type="match status" value="1"/>
</dbReference>
<evidence type="ECO:0000256" key="26">
    <source>
        <dbReference type="RuleBase" id="RU004511"/>
    </source>
</evidence>
<reference evidence="29 30" key="1">
    <citation type="journal article" date="2019" name="Sci. Data">
        <title>Hybrid genome assembly and annotation of Danionella translucida.</title>
        <authorList>
            <person name="Kadobianskyi M."/>
            <person name="Schulze L."/>
            <person name="Schuelke M."/>
            <person name="Judkewitz B."/>
        </authorList>
    </citation>
    <scope>NUCLEOTIDE SEQUENCE [LARGE SCALE GENOMIC DNA]</scope>
    <source>
        <strain evidence="29 30">Bolton</strain>
    </source>
</reference>
<dbReference type="InterPro" id="IPR001345">
    <property type="entry name" value="PG/BPGM_mutase_AS"/>
</dbReference>
<dbReference type="FunFam" id="3.40.250.10:FF:000021">
    <property type="entry name" value="M-phase inducer phosphatase cdc-25.2"/>
    <property type="match status" value="1"/>
</dbReference>
<evidence type="ECO:0000313" key="29">
    <source>
        <dbReference type="EMBL" id="TRY86076.1"/>
    </source>
</evidence>
<dbReference type="CDD" id="cd05791">
    <property type="entry name" value="S1_CSL4"/>
    <property type="match status" value="1"/>
</dbReference>
<evidence type="ECO:0000256" key="1">
    <source>
        <dbReference type="ARBA" id="ARBA00000380"/>
    </source>
</evidence>
<evidence type="ECO:0000256" key="6">
    <source>
        <dbReference type="ARBA" id="ARBA00011065"/>
    </source>
</evidence>
<dbReference type="PRINTS" id="PR00716">
    <property type="entry name" value="MPIPHPHTASE"/>
</dbReference>
<dbReference type="InterPro" id="IPR025721">
    <property type="entry name" value="Exosome_cplx_N_dom"/>
</dbReference>
<dbReference type="InterPro" id="IPR013078">
    <property type="entry name" value="His_Pase_superF_clade-1"/>
</dbReference>
<comment type="subunit">
    <text evidence="22">Component of the RNA exosome core complex (Exo-9), composed of EXOSC1, EXOSC2, EXOSC3, EXOSC4, EXOSC5, EXOSC6, EXOSC7, EXOSC8 and EXOSC9; within the complex interacts with EXOSC6. The catalytically inactive RNA exosome core complex (Exo-9) associates with the catalytic subunit EXOSC10/RRP6. Exo-9 may associate with DIS3 to form the nucleolar exosome complex, or DIS3L to form the cytoplasmic exosome complex. Exo-9 is formed by a hexameric base ring consisting of the heterodimers EXOSC4-EXOSC9, EXOSC5-EXOSC8 and EXOSC6-EXOSC7, and a cap ring consisting of EXOSC1, EXOSC2 and EXOSC3. The RNA exosome complex associates with cofactors C1D/RRP47, MPHOSPH6/MPP6 and MTREX/MTR4. Interacts with DDX60.</text>
</comment>
<dbReference type="OrthoDB" id="440760at2759"/>
<keyword evidence="7" id="KW-0963">Cytoplasm</keyword>
<dbReference type="Pfam" id="PF14382">
    <property type="entry name" value="ECR1_N"/>
    <property type="match status" value="1"/>
</dbReference>
<evidence type="ECO:0000256" key="16">
    <source>
        <dbReference type="ARBA" id="ARBA00023152"/>
    </source>
</evidence>
<feature type="binding site" evidence="24">
    <location>
        <begin position="580"/>
        <end position="581"/>
    </location>
    <ligand>
        <name>substrate</name>
    </ligand>
</feature>
<dbReference type="SUPFAM" id="SSF53254">
    <property type="entry name" value="Phosphoglycerate mutase-like"/>
    <property type="match status" value="1"/>
</dbReference>
<feature type="binding site" evidence="24">
    <location>
        <begin position="405"/>
        <end position="412"/>
    </location>
    <ligand>
        <name>substrate</name>
    </ligand>
</feature>
<dbReference type="PROSITE" id="PS50206">
    <property type="entry name" value="RHODANESE_3"/>
    <property type="match status" value="1"/>
</dbReference>
<dbReference type="GO" id="GO:0004082">
    <property type="term" value="F:bisphosphoglycerate mutase activity"/>
    <property type="evidence" value="ECO:0007669"/>
    <property type="project" value="UniProtKB-EC"/>
</dbReference>
<dbReference type="InterPro" id="IPR001763">
    <property type="entry name" value="Rhodanese-like_dom"/>
</dbReference>
<sequence>MAGEAVFGALCEPAEGHSSPVSELSFSLQRLRCLDGFGPKLSSPCRSLEMTPERMDDSFSRERETPTARRRRARSLSPESSSYTPRSLWRNSEDDAAPDSDGRAKRLCVRLSRRLTSRDLRGGWRHSRSDPEEEEACSEEMEALDPLAAVRFNQMRTQLKVPPPPVTQDAVDDITLIGDFSKKHLLPVESDGRQELHCVSALTVASLMRGQFGSAVSDFLVVDCRFPYEFQGGHIKGAVNLFSESQIEQILHQSSASPQSIMGRSTPCPDDSSLRKLIIFHCEFSSERGPHLCKYLRNLDRWANIYPNLHFPELYLLRGGYKLFHASYPELCEPRGYVPMRQRQFRDQFHIYRRVRATGFRKRFYFNGRPSPAIPSFTVSASIIRKLPGSYRSREMAAYKLVLIRHGESVWNRENRFCGWFDADLSETGAEEAKRGGQALKGFEFDVCYTSVLKRAIRTLWLVLDGIDQMWLPVHRSWRLNERHYGGLTGLNKAETAAKHGEEQVKIWRRSYDIPPPAMEPEHPFYSAISQDRRYGDLTESQLPSCESLKDTIARALPFWNQEIVPQIKEGKRVLIAAHGNSLRGIVKHLEDALGQIIASDIIRSDIIRSDIIRSDIIRSDIIRSDIIRSDIIRTCLVSPAQEPRAVHAYLPANSRSSASTRTQLISEQLLSPAATREKHTCERLCSTEDCIPGTGTYLRHGHVFASLAGYVLRKNEGEELPVISVVRETEAQLLPDVGAIVTCKVTSLNPRYAKVHILYVGSTPLKDRFRGTIRREDVRATEKDKVETYKSFRPGDIVLAKVVSFAFDDERDVQSNYLLTTAENELGVVVAHSEAGAQMVPVSWCEMQCPRTHAKEFRKVARVQPEYLQA</sequence>
<dbReference type="InterPro" id="IPR036873">
    <property type="entry name" value="Rhodanese-like_dom_sf"/>
</dbReference>
<organism evidence="29 30">
    <name type="scientific">Danionella cerebrum</name>
    <dbReference type="NCBI Taxonomy" id="2873325"/>
    <lineage>
        <taxon>Eukaryota</taxon>
        <taxon>Metazoa</taxon>
        <taxon>Chordata</taxon>
        <taxon>Craniata</taxon>
        <taxon>Vertebrata</taxon>
        <taxon>Euteleostomi</taxon>
        <taxon>Actinopterygii</taxon>
        <taxon>Neopterygii</taxon>
        <taxon>Teleostei</taxon>
        <taxon>Ostariophysi</taxon>
        <taxon>Cypriniformes</taxon>
        <taxon>Danionidae</taxon>
        <taxon>Danioninae</taxon>
        <taxon>Danionella</taxon>
    </lineage>
</organism>
<feature type="binding site" evidence="24">
    <location>
        <begin position="482"/>
        <end position="485"/>
    </location>
    <ligand>
        <name>substrate</name>
    </ligand>
</feature>
<dbReference type="GO" id="GO:0005730">
    <property type="term" value="C:nucleolus"/>
    <property type="evidence" value="ECO:0007669"/>
    <property type="project" value="UniProtKB-SubCell"/>
</dbReference>
<evidence type="ECO:0000256" key="27">
    <source>
        <dbReference type="SAM" id="MobiDB-lite"/>
    </source>
</evidence>
<dbReference type="STRING" id="623744.A0A553Q818"/>
<dbReference type="SMART" id="SM00855">
    <property type="entry name" value="PGAM"/>
    <property type="match status" value="1"/>
</dbReference>
<evidence type="ECO:0000256" key="20">
    <source>
        <dbReference type="ARBA" id="ARBA00051722"/>
    </source>
</evidence>
<keyword evidence="15" id="KW-0904">Protein phosphatase</keyword>
<evidence type="ECO:0000256" key="21">
    <source>
        <dbReference type="ARBA" id="ARBA00061155"/>
    </source>
</evidence>
<dbReference type="GO" id="GO:0005737">
    <property type="term" value="C:cytoplasm"/>
    <property type="evidence" value="ECO:0007669"/>
    <property type="project" value="UniProtKB-SubCell"/>
</dbReference>
<keyword evidence="13" id="KW-0271">Exosome</keyword>
<dbReference type="SUPFAM" id="SSF52821">
    <property type="entry name" value="Rhodanese/Cell cycle control phosphatase"/>
    <property type="match status" value="1"/>
</dbReference>
<keyword evidence="16 26" id="KW-0324">Glycolysis</keyword>
<evidence type="ECO:0000256" key="13">
    <source>
        <dbReference type="ARBA" id="ARBA00022835"/>
    </source>
</evidence>
<keyword evidence="19" id="KW-0131">Cell cycle</keyword>
<dbReference type="GO" id="GO:0051301">
    <property type="term" value="P:cell division"/>
    <property type="evidence" value="ECO:0007669"/>
    <property type="project" value="UniProtKB-KW"/>
</dbReference>
<feature type="domain" description="Rhodanese" evidence="28">
    <location>
        <begin position="215"/>
        <end position="333"/>
    </location>
</feature>
<accession>A0A553Q818</accession>
<dbReference type="InterPro" id="IPR012340">
    <property type="entry name" value="NA-bd_OB-fold"/>
</dbReference>
<evidence type="ECO:0000256" key="24">
    <source>
        <dbReference type="PIRSR" id="PIRSR613078-2"/>
    </source>
</evidence>
<comment type="catalytic activity">
    <reaction evidence="20">
        <text>O-phospho-L-tyrosyl-[protein] + H2O = L-tyrosyl-[protein] + phosphate</text>
        <dbReference type="Rhea" id="RHEA:10684"/>
        <dbReference type="Rhea" id="RHEA-COMP:10136"/>
        <dbReference type="Rhea" id="RHEA-COMP:20101"/>
        <dbReference type="ChEBI" id="CHEBI:15377"/>
        <dbReference type="ChEBI" id="CHEBI:43474"/>
        <dbReference type="ChEBI" id="CHEBI:46858"/>
        <dbReference type="ChEBI" id="CHEBI:61978"/>
        <dbReference type="EC" id="3.1.3.48"/>
    </reaction>
</comment>
<dbReference type="Pfam" id="PF00300">
    <property type="entry name" value="His_Phos_1"/>
    <property type="match status" value="1"/>
</dbReference>
<evidence type="ECO:0000256" key="3">
    <source>
        <dbReference type="ARBA" id="ARBA00004496"/>
    </source>
</evidence>
<evidence type="ECO:0000256" key="17">
    <source>
        <dbReference type="ARBA" id="ARBA00023235"/>
    </source>
</evidence>
<dbReference type="InterPro" id="IPR000751">
    <property type="entry name" value="MPI_Phosphatase"/>
</dbReference>
<evidence type="ECO:0000256" key="11">
    <source>
        <dbReference type="ARBA" id="ARBA00022776"/>
    </source>
</evidence>
<dbReference type="GO" id="GO:0004725">
    <property type="term" value="F:protein tyrosine phosphatase activity"/>
    <property type="evidence" value="ECO:0007669"/>
    <property type="project" value="UniProtKB-EC"/>
</dbReference>
<dbReference type="PROSITE" id="PS00175">
    <property type="entry name" value="PG_MUTASE"/>
    <property type="match status" value="1"/>
</dbReference>
<dbReference type="FunFam" id="2.40.50.140:FF:000135">
    <property type="entry name" value="Exosome complex component CSL4"/>
    <property type="match status" value="1"/>
</dbReference>
<dbReference type="InterPro" id="IPR019495">
    <property type="entry name" value="EXOSC1_C"/>
</dbReference>
<evidence type="ECO:0000256" key="15">
    <source>
        <dbReference type="ARBA" id="ARBA00022912"/>
    </source>
</evidence>
<gene>
    <name evidence="29" type="ORF">DNTS_030171</name>
</gene>
<feature type="active site" description="Proton donor/acceptor" evidence="23">
    <location>
        <position position="482"/>
    </location>
</feature>
<comment type="similarity">
    <text evidence="6">Belongs to the MPI phosphatase family.</text>
</comment>
<evidence type="ECO:0000256" key="9">
    <source>
        <dbReference type="ARBA" id="ARBA00022553"/>
    </source>
</evidence>
<name>A0A553Q818_9TELE</name>
<keyword evidence="14" id="KW-0694">RNA-binding</keyword>
<keyword evidence="18" id="KW-0539">Nucleus</keyword>
<comment type="similarity">
    <text evidence="21">Belongs to the CSL4 family.</text>
</comment>
<dbReference type="SMART" id="SM00450">
    <property type="entry name" value="RHOD"/>
    <property type="match status" value="1"/>
</dbReference>
<dbReference type="Gene3D" id="3.40.50.1240">
    <property type="entry name" value="Phosphoglycerate mutase-like"/>
    <property type="match status" value="1"/>
</dbReference>
<evidence type="ECO:0000256" key="4">
    <source>
        <dbReference type="ARBA" id="ARBA00004604"/>
    </source>
</evidence>
<evidence type="ECO:0000256" key="7">
    <source>
        <dbReference type="ARBA" id="ARBA00022490"/>
    </source>
</evidence>
<keyword evidence="9" id="KW-0597">Phosphoprotein</keyword>
<dbReference type="GO" id="GO:0006364">
    <property type="term" value="P:rRNA processing"/>
    <property type="evidence" value="ECO:0007669"/>
    <property type="project" value="UniProtKB-KW"/>
</dbReference>
<feature type="compositionally biased region" description="Basic and acidic residues" evidence="27">
    <location>
        <begin position="51"/>
        <end position="67"/>
    </location>
</feature>
<comment type="catalytic activity">
    <reaction evidence="1 26">
        <text>(2R)-2-phosphoglycerate = (2R)-3-phosphoglycerate</text>
        <dbReference type="Rhea" id="RHEA:15901"/>
        <dbReference type="ChEBI" id="CHEBI:58272"/>
        <dbReference type="ChEBI" id="CHEBI:58289"/>
        <dbReference type="EC" id="5.4.2.11"/>
    </reaction>
</comment>
<dbReference type="Pfam" id="PF10447">
    <property type="entry name" value="EXOSC1"/>
    <property type="match status" value="1"/>
</dbReference>
<dbReference type="InterPro" id="IPR029033">
    <property type="entry name" value="His_PPase_superfam"/>
</dbReference>
<feature type="binding site" evidence="24">
    <location>
        <position position="493"/>
    </location>
    <ligand>
        <name>substrate</name>
    </ligand>
</feature>
<dbReference type="GO" id="GO:1902751">
    <property type="term" value="P:positive regulation of cell cycle G2/M phase transition"/>
    <property type="evidence" value="ECO:0007669"/>
    <property type="project" value="InterPro"/>
</dbReference>
<dbReference type="Proteomes" id="UP000316079">
    <property type="component" value="Unassembled WGS sequence"/>
</dbReference>
<evidence type="ECO:0000256" key="19">
    <source>
        <dbReference type="ARBA" id="ARBA00023306"/>
    </source>
</evidence>
<evidence type="ECO:0000256" key="12">
    <source>
        <dbReference type="ARBA" id="ARBA00022801"/>
    </source>
</evidence>
<feature type="region of interest" description="Disordered" evidence="27">
    <location>
        <begin position="41"/>
        <end position="102"/>
    </location>
</feature>
<dbReference type="FunFam" id="3.40.50.1240:FF:000003">
    <property type="entry name" value="2,3-bisphosphoglycerate-dependent phosphoglycerate mutase"/>
    <property type="match status" value="1"/>
</dbReference>
<dbReference type="GO" id="GO:0003723">
    <property type="term" value="F:RNA binding"/>
    <property type="evidence" value="ECO:0007669"/>
    <property type="project" value="UniProtKB-KW"/>
</dbReference>
<dbReference type="Gene3D" id="3.40.250.10">
    <property type="entry name" value="Rhodanese-like domain"/>
    <property type="match status" value="1"/>
</dbReference>
<proteinExistence type="inferred from homology"/>
<dbReference type="GO" id="GO:0000178">
    <property type="term" value="C:exosome (RNase complex)"/>
    <property type="evidence" value="ECO:0007669"/>
    <property type="project" value="UniProtKB-KW"/>
</dbReference>
<dbReference type="FunFam" id="2.40.50.100:FF:000024">
    <property type="entry name" value="Exosome complex component CSL4"/>
    <property type="match status" value="1"/>
</dbReference>
<dbReference type="InterPro" id="IPR005952">
    <property type="entry name" value="Phosphogly_mut1"/>
</dbReference>
<feature type="binding site" evidence="24">
    <location>
        <position position="455"/>
    </location>
    <ligand>
        <name>substrate</name>
    </ligand>
</feature>
<dbReference type="AlphaFoldDB" id="A0A553Q818"/>
<evidence type="ECO:0000313" key="30">
    <source>
        <dbReference type="Proteomes" id="UP000316079"/>
    </source>
</evidence>
<evidence type="ECO:0000256" key="2">
    <source>
        <dbReference type="ARBA" id="ARBA00000505"/>
    </source>
</evidence>
<comment type="caution">
    <text evidence="29">The sequence shown here is derived from an EMBL/GenBank/DDBJ whole genome shotgun (WGS) entry which is preliminary data.</text>
</comment>
<evidence type="ECO:0000256" key="25">
    <source>
        <dbReference type="PIRSR" id="PIRSR613078-3"/>
    </source>
</evidence>
<dbReference type="CDD" id="cd07067">
    <property type="entry name" value="HP_PGM_like"/>
    <property type="match status" value="1"/>
</dbReference>
<dbReference type="SUPFAM" id="SSF50249">
    <property type="entry name" value="Nucleic acid-binding proteins"/>
    <property type="match status" value="1"/>
</dbReference>
<feature type="site" description="Transition state stabilizer" evidence="25">
    <location>
        <position position="579"/>
    </location>
</feature>
<keyword evidence="12" id="KW-0378">Hydrolase</keyword>
<comment type="catalytic activity">
    <reaction evidence="2 26">
        <text>(2R)-3-phospho-glyceroyl phosphate = (2R)-2,3-bisphosphoglycerate + H(+)</text>
        <dbReference type="Rhea" id="RHEA:17765"/>
        <dbReference type="ChEBI" id="CHEBI:15378"/>
        <dbReference type="ChEBI" id="CHEBI:57604"/>
        <dbReference type="ChEBI" id="CHEBI:58248"/>
        <dbReference type="EC" id="5.4.2.4"/>
    </reaction>
</comment>
<comment type="subcellular location">
    <subcellularLocation>
        <location evidence="3">Cytoplasm</location>
    </subcellularLocation>
    <subcellularLocation>
        <location evidence="4">Nucleus</location>
        <location evidence="4">Nucleolus</location>
    </subcellularLocation>
</comment>
<feature type="active site" description="Tele-phosphohistidine intermediate" evidence="23">
    <location>
        <position position="406"/>
    </location>
</feature>
<comment type="similarity">
    <text evidence="5 26">Belongs to the phosphoglycerate mutase family. BPG-dependent PGAM subfamily.</text>
</comment>
<keyword evidence="30" id="KW-1185">Reference proteome</keyword>